<dbReference type="AlphaFoldDB" id="A0A382FSZ1"/>
<proteinExistence type="predicted"/>
<feature type="transmembrane region" description="Helical" evidence="1">
    <location>
        <begin position="12"/>
        <end position="31"/>
    </location>
</feature>
<gene>
    <name evidence="2" type="ORF">METZ01_LOCUS219060</name>
</gene>
<sequence>PWERARPSWYPAVTVTVMTVTVMVMAVTVMADH</sequence>
<evidence type="ECO:0000313" key="2">
    <source>
        <dbReference type="EMBL" id="SVB66206.1"/>
    </source>
</evidence>
<accession>A0A382FSZ1</accession>
<keyword evidence="1" id="KW-1133">Transmembrane helix</keyword>
<protein>
    <submittedName>
        <fullName evidence="2">Uncharacterized protein</fullName>
    </submittedName>
</protein>
<name>A0A382FSZ1_9ZZZZ</name>
<reference evidence="2" key="1">
    <citation type="submission" date="2018-05" db="EMBL/GenBank/DDBJ databases">
        <authorList>
            <person name="Lanie J.A."/>
            <person name="Ng W.-L."/>
            <person name="Kazmierczak K.M."/>
            <person name="Andrzejewski T.M."/>
            <person name="Davidsen T.M."/>
            <person name="Wayne K.J."/>
            <person name="Tettelin H."/>
            <person name="Glass J.I."/>
            <person name="Rusch D."/>
            <person name="Podicherti R."/>
            <person name="Tsui H.-C.T."/>
            <person name="Winkler M.E."/>
        </authorList>
    </citation>
    <scope>NUCLEOTIDE SEQUENCE</scope>
</reference>
<evidence type="ECO:0000256" key="1">
    <source>
        <dbReference type="SAM" id="Phobius"/>
    </source>
</evidence>
<dbReference type="EMBL" id="UINC01051721">
    <property type="protein sequence ID" value="SVB66206.1"/>
    <property type="molecule type" value="Genomic_DNA"/>
</dbReference>
<keyword evidence="1" id="KW-0812">Transmembrane</keyword>
<keyword evidence="1" id="KW-0472">Membrane</keyword>
<feature type="non-terminal residue" evidence="2">
    <location>
        <position position="1"/>
    </location>
</feature>
<feature type="non-terminal residue" evidence="2">
    <location>
        <position position="33"/>
    </location>
</feature>
<organism evidence="2">
    <name type="scientific">marine metagenome</name>
    <dbReference type="NCBI Taxonomy" id="408172"/>
    <lineage>
        <taxon>unclassified sequences</taxon>
        <taxon>metagenomes</taxon>
        <taxon>ecological metagenomes</taxon>
    </lineage>
</organism>